<reference evidence="1" key="1">
    <citation type="submission" date="2014-11" db="EMBL/GenBank/DDBJ databases">
        <authorList>
            <person name="Amaro Gonzalez C."/>
        </authorList>
    </citation>
    <scope>NUCLEOTIDE SEQUENCE</scope>
</reference>
<dbReference type="EMBL" id="GBXM01013440">
    <property type="protein sequence ID" value="JAH95137.1"/>
    <property type="molecule type" value="Transcribed_RNA"/>
</dbReference>
<organism evidence="1">
    <name type="scientific">Anguilla anguilla</name>
    <name type="common">European freshwater eel</name>
    <name type="synonym">Muraena anguilla</name>
    <dbReference type="NCBI Taxonomy" id="7936"/>
    <lineage>
        <taxon>Eukaryota</taxon>
        <taxon>Metazoa</taxon>
        <taxon>Chordata</taxon>
        <taxon>Craniata</taxon>
        <taxon>Vertebrata</taxon>
        <taxon>Euteleostomi</taxon>
        <taxon>Actinopterygii</taxon>
        <taxon>Neopterygii</taxon>
        <taxon>Teleostei</taxon>
        <taxon>Anguilliformes</taxon>
        <taxon>Anguillidae</taxon>
        <taxon>Anguilla</taxon>
    </lineage>
</organism>
<dbReference type="AlphaFoldDB" id="A0A0E9WXB5"/>
<accession>A0A0E9WXB5</accession>
<evidence type="ECO:0000313" key="1">
    <source>
        <dbReference type="EMBL" id="JAH95137.1"/>
    </source>
</evidence>
<sequence>MDGPKVLVLNPDCNSAYCSWLLHSATHNWLHNCREDSGSYHSSDHRIFCLAAHEVSSSKSYLQV</sequence>
<protein>
    <submittedName>
        <fullName evidence="1">Uncharacterized protein</fullName>
    </submittedName>
</protein>
<proteinExistence type="predicted"/>
<name>A0A0E9WXB5_ANGAN</name>
<reference evidence="1" key="2">
    <citation type="journal article" date="2015" name="Fish Shellfish Immunol.">
        <title>Early steps in the European eel (Anguilla anguilla)-Vibrio vulnificus interaction in the gills: Role of the RtxA13 toxin.</title>
        <authorList>
            <person name="Callol A."/>
            <person name="Pajuelo D."/>
            <person name="Ebbesson L."/>
            <person name="Teles M."/>
            <person name="MacKenzie S."/>
            <person name="Amaro C."/>
        </authorList>
    </citation>
    <scope>NUCLEOTIDE SEQUENCE</scope>
</reference>